<protein>
    <submittedName>
        <fullName evidence="1">Uncharacterized protein</fullName>
    </submittedName>
</protein>
<dbReference type="EMBL" id="FRDN01000009">
    <property type="protein sequence ID" value="SHN78362.1"/>
    <property type="molecule type" value="Genomic_DNA"/>
</dbReference>
<evidence type="ECO:0000313" key="2">
    <source>
        <dbReference type="Proteomes" id="UP000184010"/>
    </source>
</evidence>
<accession>A0A1M7U5F0</accession>
<evidence type="ECO:0000313" key="1">
    <source>
        <dbReference type="EMBL" id="SHN78362.1"/>
    </source>
</evidence>
<dbReference type="Proteomes" id="UP000184010">
    <property type="component" value="Unassembled WGS sequence"/>
</dbReference>
<proteinExistence type="predicted"/>
<keyword evidence="2" id="KW-1185">Reference proteome</keyword>
<sequence>MLLFLQFSILTPNSESLTNLRLIRAVFKATRGSISISTGLDGKKKQPKVQMPLDCTSVQDS</sequence>
<name>A0A1M7U5F0_9FIRM</name>
<gene>
    <name evidence="1" type="ORF">SAMN02745215_03044</name>
</gene>
<organism evidence="1 2">
    <name type="scientific">Desulfitobacterium chlororespirans DSM 11544</name>
    <dbReference type="NCBI Taxonomy" id="1121395"/>
    <lineage>
        <taxon>Bacteria</taxon>
        <taxon>Bacillati</taxon>
        <taxon>Bacillota</taxon>
        <taxon>Clostridia</taxon>
        <taxon>Eubacteriales</taxon>
        <taxon>Desulfitobacteriaceae</taxon>
        <taxon>Desulfitobacterium</taxon>
    </lineage>
</organism>
<reference evidence="2" key="1">
    <citation type="submission" date="2016-12" db="EMBL/GenBank/DDBJ databases">
        <authorList>
            <person name="Varghese N."/>
            <person name="Submissions S."/>
        </authorList>
    </citation>
    <scope>NUCLEOTIDE SEQUENCE [LARGE SCALE GENOMIC DNA]</scope>
    <source>
        <strain evidence="2">DSM 11544</strain>
    </source>
</reference>
<dbReference type="AlphaFoldDB" id="A0A1M7U5F0"/>